<dbReference type="EMBL" id="RBLJ01000001">
    <property type="protein sequence ID" value="RKS66671.1"/>
    <property type="molecule type" value="Genomic_DNA"/>
</dbReference>
<accession>A0ABX9ST59</accession>
<proteinExistence type="predicted"/>
<keyword evidence="2" id="KW-1185">Reference proteome</keyword>
<gene>
    <name evidence="1" type="ORF">BDD30_1004</name>
</gene>
<sequence>MKKILIICMRTWGRIGNYEAAKKIESELASKEIFSAELICFDELVPVFSKFGLRMQEIAASYYAPYIKLKLYDELIDDIDSWISNFNNEQVLNESLSSVIENDFPSLIISTKGIIAKVVHAFKKNSTLISKL</sequence>
<protein>
    <submittedName>
        <fullName evidence="1">Uncharacterized protein</fullName>
    </submittedName>
</protein>
<evidence type="ECO:0000313" key="2">
    <source>
        <dbReference type="Proteomes" id="UP000280955"/>
    </source>
</evidence>
<evidence type="ECO:0000313" key="1">
    <source>
        <dbReference type="EMBL" id="RKS66671.1"/>
    </source>
</evidence>
<organism evidence="1 2">
    <name type="scientific">Photorhabdus asymbiotica</name>
    <dbReference type="NCBI Taxonomy" id="291112"/>
    <lineage>
        <taxon>Bacteria</taxon>
        <taxon>Pseudomonadati</taxon>
        <taxon>Pseudomonadota</taxon>
        <taxon>Gammaproteobacteria</taxon>
        <taxon>Enterobacterales</taxon>
        <taxon>Morganellaceae</taxon>
        <taxon>Photorhabdus</taxon>
    </lineage>
</organism>
<comment type="caution">
    <text evidence="1">The sequence shown here is derived from an EMBL/GenBank/DDBJ whole genome shotgun (WGS) entry which is preliminary data.</text>
</comment>
<reference evidence="1 2" key="1">
    <citation type="submission" date="2018-10" db="EMBL/GenBank/DDBJ databases">
        <title>Genomic Encyclopedia of Archaeal and Bacterial Type Strains, Phase II (KMG-II): from individual species to whole genera.</title>
        <authorList>
            <person name="Goeker M."/>
        </authorList>
    </citation>
    <scope>NUCLEOTIDE SEQUENCE [LARGE SCALE GENOMIC DNA]</scope>
    <source>
        <strain evidence="1 2">DSM 15149</strain>
    </source>
</reference>
<dbReference type="Proteomes" id="UP000280955">
    <property type="component" value="Unassembled WGS sequence"/>
</dbReference>
<dbReference type="RefSeq" id="WP_015833431.1">
    <property type="nucleotide sequence ID" value="NC_012962.1"/>
</dbReference>
<name>A0ABX9ST59_9GAMM</name>